<name>A0A8T0YST0_9STRA</name>
<sequence>MFRCTGHGWNEWKAPTRAPCVVKEGATAAVSKKGVTEHPQAIYGVVLVLFCSSEAVYSRGGLCKVAKRRPWKIIIVL</sequence>
<protein>
    <submittedName>
        <fullName evidence="1">Uncharacterized protein</fullName>
    </submittedName>
</protein>
<dbReference type="Proteomes" id="UP000774804">
    <property type="component" value="Unassembled WGS sequence"/>
</dbReference>
<dbReference type="AlphaFoldDB" id="A0A8T0YST0"/>
<reference evidence="1" key="1">
    <citation type="submission" date="2018-10" db="EMBL/GenBank/DDBJ databases">
        <title>Effector identification in a new, highly contiguous assembly of the strawberry crown rot pathogen Phytophthora cactorum.</title>
        <authorList>
            <person name="Armitage A.D."/>
            <person name="Nellist C.F."/>
            <person name="Bates H."/>
            <person name="Vickerstaff R.J."/>
            <person name="Harrison R.J."/>
        </authorList>
    </citation>
    <scope>NUCLEOTIDE SEQUENCE</scope>
    <source>
        <strain evidence="1">15-7</strain>
        <strain evidence="2">4032</strain>
        <strain evidence="3">4040</strain>
    </source>
</reference>
<evidence type="ECO:0000313" key="1">
    <source>
        <dbReference type="EMBL" id="KAG2849874.1"/>
    </source>
</evidence>
<dbReference type="EMBL" id="RCMG01000739">
    <property type="protein sequence ID" value="KAG2849874.1"/>
    <property type="molecule type" value="Genomic_DNA"/>
</dbReference>
<comment type="caution">
    <text evidence="1">The sequence shown here is derived from an EMBL/GenBank/DDBJ whole genome shotgun (WGS) entry which is preliminary data.</text>
</comment>
<dbReference type="EMBL" id="RCMK01000507">
    <property type="protein sequence ID" value="KAG2924753.1"/>
    <property type="molecule type" value="Genomic_DNA"/>
</dbReference>
<evidence type="ECO:0000313" key="2">
    <source>
        <dbReference type="EMBL" id="KAG2898849.1"/>
    </source>
</evidence>
<organism evidence="1 4">
    <name type="scientific">Phytophthora cactorum</name>
    <dbReference type="NCBI Taxonomy" id="29920"/>
    <lineage>
        <taxon>Eukaryota</taxon>
        <taxon>Sar</taxon>
        <taxon>Stramenopiles</taxon>
        <taxon>Oomycota</taxon>
        <taxon>Peronosporomycetes</taxon>
        <taxon>Peronosporales</taxon>
        <taxon>Peronosporaceae</taxon>
        <taxon>Phytophthora</taxon>
    </lineage>
</organism>
<dbReference type="Proteomes" id="UP000736787">
    <property type="component" value="Unassembled WGS sequence"/>
</dbReference>
<dbReference type="Proteomes" id="UP000735874">
    <property type="component" value="Unassembled WGS sequence"/>
</dbReference>
<gene>
    <name evidence="1" type="ORF">PC113_g17300</name>
    <name evidence="2" type="ORF">PC115_g16723</name>
    <name evidence="3" type="ORF">PC117_g15327</name>
</gene>
<accession>A0A8T0YST0</accession>
<evidence type="ECO:0000313" key="4">
    <source>
        <dbReference type="Proteomes" id="UP000735874"/>
    </source>
</evidence>
<evidence type="ECO:0000313" key="3">
    <source>
        <dbReference type="EMBL" id="KAG2924753.1"/>
    </source>
</evidence>
<dbReference type="EMBL" id="RCMI01000750">
    <property type="protein sequence ID" value="KAG2898849.1"/>
    <property type="molecule type" value="Genomic_DNA"/>
</dbReference>
<proteinExistence type="predicted"/>